<dbReference type="EMBL" id="CADCXN010000105">
    <property type="protein sequence ID" value="CAA9892550.1"/>
    <property type="molecule type" value="Genomic_DNA"/>
</dbReference>
<dbReference type="InterPro" id="IPR052565">
    <property type="entry name" value="Glutaredoxin-like_YDR286C"/>
</dbReference>
<dbReference type="InterPro" id="IPR036249">
    <property type="entry name" value="Thioredoxin-like_sf"/>
</dbReference>
<dbReference type="Gene3D" id="3.40.30.10">
    <property type="entry name" value="Glutaredoxin"/>
    <property type="match status" value="1"/>
</dbReference>
<accession>A0A8S0WLD4</accession>
<gene>
    <name evidence="1" type="ORF">METHB2_720003</name>
</gene>
<name>A0A8S0WLD4_9GAMM</name>
<keyword evidence="2" id="KW-1185">Reference proteome</keyword>
<dbReference type="SUPFAM" id="SSF52833">
    <property type="entry name" value="Thioredoxin-like"/>
    <property type="match status" value="1"/>
</dbReference>
<sequence>MMRLVLFGTSGCHLCEQAEQLIHNYLRADFELMIETIDIAEFEQWQEKYAIRIPVLYHPETQNELAWPFDQRNVEEFINRLSND</sequence>
<evidence type="ECO:0000313" key="2">
    <source>
        <dbReference type="Proteomes" id="UP000494216"/>
    </source>
</evidence>
<evidence type="ECO:0000313" key="1">
    <source>
        <dbReference type="EMBL" id="CAA9892550.1"/>
    </source>
</evidence>
<dbReference type="PANTHER" id="PTHR33558:SF1">
    <property type="entry name" value="GLUTAREDOXIN-LIKE PROTEIN C5ORF63 HOMOLOG"/>
    <property type="match status" value="1"/>
</dbReference>
<dbReference type="InterPro" id="IPR008554">
    <property type="entry name" value="Glutaredoxin-like"/>
</dbReference>
<protein>
    <submittedName>
        <fullName evidence="1">Glutaredoxin</fullName>
    </submittedName>
</protein>
<dbReference type="PANTHER" id="PTHR33558">
    <property type="entry name" value="GLUTAREDOXIN-LIKE PROTEIN C5ORF63 HOMOLOG"/>
    <property type="match status" value="1"/>
</dbReference>
<dbReference type="Pfam" id="PF05768">
    <property type="entry name" value="Glrx-like"/>
    <property type="match status" value="1"/>
</dbReference>
<dbReference type="RefSeq" id="WP_246247087.1">
    <property type="nucleotide sequence ID" value="NZ_CADCXN010000105.1"/>
</dbReference>
<reference evidence="1 2" key="1">
    <citation type="submission" date="2020-02" db="EMBL/GenBank/DDBJ databases">
        <authorList>
            <person name="Hogendoorn C."/>
        </authorList>
    </citation>
    <scope>NUCLEOTIDE SEQUENCE [LARGE SCALE GENOMIC DNA]</scope>
    <source>
        <strain evidence="1">METHB21</strain>
    </source>
</reference>
<comment type="caution">
    <text evidence="1">The sequence shown here is derived from an EMBL/GenBank/DDBJ whole genome shotgun (WGS) entry which is preliminary data.</text>
</comment>
<dbReference type="Proteomes" id="UP000494216">
    <property type="component" value="Unassembled WGS sequence"/>
</dbReference>
<dbReference type="AlphaFoldDB" id="A0A8S0WLD4"/>
<organism evidence="1 2">
    <name type="scientific">Candidatus Methylobacter favarea</name>
    <dbReference type="NCBI Taxonomy" id="2707345"/>
    <lineage>
        <taxon>Bacteria</taxon>
        <taxon>Pseudomonadati</taxon>
        <taxon>Pseudomonadota</taxon>
        <taxon>Gammaproteobacteria</taxon>
        <taxon>Methylococcales</taxon>
        <taxon>Methylococcaceae</taxon>
        <taxon>Methylobacter</taxon>
    </lineage>
</organism>
<proteinExistence type="predicted"/>